<dbReference type="Proteomes" id="UP000483820">
    <property type="component" value="Chromosome V"/>
</dbReference>
<protein>
    <submittedName>
        <fullName evidence="3">Uncharacterized protein</fullName>
    </submittedName>
</protein>
<dbReference type="FunFam" id="3.40.50.720:FF:000084">
    <property type="entry name" value="Short-chain dehydrogenase reductase"/>
    <property type="match status" value="1"/>
</dbReference>
<dbReference type="PANTHER" id="PTHR43943:SF2">
    <property type="entry name" value="DEHYDROGENASE_REDUCTASE 4"/>
    <property type="match status" value="1"/>
</dbReference>
<dbReference type="InterPro" id="IPR036291">
    <property type="entry name" value="NAD(P)-bd_dom_sf"/>
</dbReference>
<dbReference type="PROSITE" id="PS00061">
    <property type="entry name" value="ADH_SHORT"/>
    <property type="match status" value="1"/>
</dbReference>
<evidence type="ECO:0000313" key="3">
    <source>
        <dbReference type="EMBL" id="KAF1751088.1"/>
    </source>
</evidence>
<comment type="similarity">
    <text evidence="1">Belongs to the short-chain dehydrogenases/reductases (SDR) family.</text>
</comment>
<dbReference type="InterPro" id="IPR002347">
    <property type="entry name" value="SDR_fam"/>
</dbReference>
<sequence>MSSNQCRRFEGKVAIVTAATKGIGLAIAERLLAEGASVVIGSRNQKNVDEAIEYLKKKGLTKVAGIAGHIASTDDQQKLVDFTLQKFGKINVLVNNHGINPAFGHILEVSDQVWDKLFEVNVKAGFQMTKLVAPHIAKEGGGAIVFNSSYSAYKSPPGIAAYGITKTALVGLTRALAMGLAKDNIRVNGIAPGVIKTKMSQVLWEGSEESEKELTDAQEIALGRLGVPEDCAGTVAYLASEDSSYITGEMIIIAGGVQARL</sequence>
<dbReference type="RefSeq" id="XP_003112710.2">
    <property type="nucleotide sequence ID" value="XM_003112662.2"/>
</dbReference>
<evidence type="ECO:0000256" key="1">
    <source>
        <dbReference type="ARBA" id="ARBA00006484"/>
    </source>
</evidence>
<accession>A0A6A5G7N1</accession>
<keyword evidence="2" id="KW-0560">Oxidoreductase</keyword>
<dbReference type="PRINTS" id="PR00081">
    <property type="entry name" value="GDHRDH"/>
</dbReference>
<dbReference type="GeneID" id="9810822"/>
<dbReference type="AlphaFoldDB" id="A0A6A5G7N1"/>
<dbReference type="Pfam" id="PF13561">
    <property type="entry name" value="adh_short_C2"/>
    <property type="match status" value="1"/>
</dbReference>
<gene>
    <name evidence="3" type="ORF">GCK72_017640</name>
</gene>
<proteinExistence type="inferred from homology"/>
<evidence type="ECO:0000313" key="4">
    <source>
        <dbReference type="Proteomes" id="UP000483820"/>
    </source>
</evidence>
<dbReference type="CTD" id="9810822"/>
<dbReference type="GO" id="GO:0004090">
    <property type="term" value="F:carbonyl reductase (NADPH) activity"/>
    <property type="evidence" value="ECO:0007669"/>
    <property type="project" value="TreeGrafter"/>
</dbReference>
<evidence type="ECO:0000256" key="2">
    <source>
        <dbReference type="ARBA" id="ARBA00023002"/>
    </source>
</evidence>
<dbReference type="SUPFAM" id="SSF51735">
    <property type="entry name" value="NAD(P)-binding Rossmann-fold domains"/>
    <property type="match status" value="1"/>
</dbReference>
<dbReference type="PRINTS" id="PR00080">
    <property type="entry name" value="SDRFAMILY"/>
</dbReference>
<organism evidence="3 4">
    <name type="scientific">Caenorhabditis remanei</name>
    <name type="common">Caenorhabditis vulgaris</name>
    <dbReference type="NCBI Taxonomy" id="31234"/>
    <lineage>
        <taxon>Eukaryota</taxon>
        <taxon>Metazoa</taxon>
        <taxon>Ecdysozoa</taxon>
        <taxon>Nematoda</taxon>
        <taxon>Chromadorea</taxon>
        <taxon>Rhabditida</taxon>
        <taxon>Rhabditina</taxon>
        <taxon>Rhabditomorpha</taxon>
        <taxon>Rhabditoidea</taxon>
        <taxon>Rhabditidae</taxon>
        <taxon>Peloderinae</taxon>
        <taxon>Caenorhabditis</taxon>
    </lineage>
</organism>
<dbReference type="KEGG" id="crq:GCK72_017640"/>
<name>A0A6A5G7N1_CAERE</name>
<dbReference type="InterPro" id="IPR020904">
    <property type="entry name" value="Sc_DH/Rdtase_CS"/>
</dbReference>
<dbReference type="NCBIfam" id="NF005559">
    <property type="entry name" value="PRK07231.1"/>
    <property type="match status" value="1"/>
</dbReference>
<dbReference type="PANTHER" id="PTHR43943">
    <property type="entry name" value="DEHYDROGENASE/REDUCTASE (SDR FAMILY) MEMBER 4"/>
    <property type="match status" value="1"/>
</dbReference>
<dbReference type="EMBL" id="WUAV01000005">
    <property type="protein sequence ID" value="KAF1751088.1"/>
    <property type="molecule type" value="Genomic_DNA"/>
</dbReference>
<comment type="caution">
    <text evidence="3">The sequence shown here is derived from an EMBL/GenBank/DDBJ whole genome shotgun (WGS) entry which is preliminary data.</text>
</comment>
<dbReference type="Gene3D" id="3.40.50.720">
    <property type="entry name" value="NAD(P)-binding Rossmann-like Domain"/>
    <property type="match status" value="1"/>
</dbReference>
<reference evidence="3 4" key="1">
    <citation type="submission" date="2019-12" db="EMBL/GenBank/DDBJ databases">
        <title>Chromosome-level assembly of the Caenorhabditis remanei genome.</title>
        <authorList>
            <person name="Teterina A.A."/>
            <person name="Willis J.H."/>
            <person name="Phillips P.C."/>
        </authorList>
    </citation>
    <scope>NUCLEOTIDE SEQUENCE [LARGE SCALE GENOMIC DNA]</scope>
    <source>
        <strain evidence="3 4">PX506</strain>
        <tissue evidence="3">Whole organism</tissue>
    </source>
</reference>